<evidence type="ECO:0000256" key="11">
    <source>
        <dbReference type="SAM" id="SignalP"/>
    </source>
</evidence>
<feature type="region of interest" description="Disordered" evidence="10">
    <location>
        <begin position="376"/>
        <end position="399"/>
    </location>
</feature>
<dbReference type="EMBL" id="RAPE01000001">
    <property type="protein sequence ID" value="RKF16932.1"/>
    <property type="molecule type" value="Genomic_DNA"/>
</dbReference>
<feature type="signal peptide" evidence="11">
    <location>
        <begin position="1"/>
        <end position="29"/>
    </location>
</feature>
<protein>
    <recommendedName>
        <fullName evidence="1">Parvulin-like PPIase</fullName>
    </recommendedName>
    <alternativeName>
        <fullName evidence="7">Peptidyl-prolyl cis-trans isomerase plp</fullName>
    </alternativeName>
    <alternativeName>
        <fullName evidence="8">Rotamase plp</fullName>
    </alternativeName>
</protein>
<name>A0A3A8BBT2_9RHOB</name>
<dbReference type="Pfam" id="PF09312">
    <property type="entry name" value="SurA_N"/>
    <property type="match status" value="1"/>
</dbReference>
<evidence type="ECO:0000256" key="5">
    <source>
        <dbReference type="ARBA" id="ARBA00023186"/>
    </source>
</evidence>
<accession>A0A3A8BBT2</accession>
<evidence type="ECO:0000313" key="13">
    <source>
        <dbReference type="EMBL" id="RKF16932.1"/>
    </source>
</evidence>
<evidence type="ECO:0000259" key="12">
    <source>
        <dbReference type="PROSITE" id="PS50198"/>
    </source>
</evidence>
<keyword evidence="6 9" id="KW-0413">Isomerase</keyword>
<comment type="caution">
    <text evidence="13">The sequence shown here is derived from an EMBL/GenBank/DDBJ whole genome shotgun (WGS) entry which is preliminary data.</text>
</comment>
<keyword evidence="4 9" id="KW-0697">Rotamase</keyword>
<keyword evidence="2 11" id="KW-0732">Signal</keyword>
<dbReference type="RefSeq" id="WP_121164431.1">
    <property type="nucleotide sequence ID" value="NZ_RAPE01000001.1"/>
</dbReference>
<proteinExistence type="predicted"/>
<dbReference type="OrthoDB" id="9791746at2"/>
<feature type="domain" description="PpiC" evidence="12">
    <location>
        <begin position="172"/>
        <end position="268"/>
    </location>
</feature>
<evidence type="ECO:0000256" key="7">
    <source>
        <dbReference type="ARBA" id="ARBA00030642"/>
    </source>
</evidence>
<dbReference type="SUPFAM" id="SSF54534">
    <property type="entry name" value="FKBP-like"/>
    <property type="match status" value="1"/>
</dbReference>
<dbReference type="Gene3D" id="3.10.50.40">
    <property type="match status" value="1"/>
</dbReference>
<dbReference type="AlphaFoldDB" id="A0A3A8BBT2"/>
<dbReference type="Pfam" id="PF00639">
    <property type="entry name" value="Rotamase"/>
    <property type="match status" value="1"/>
</dbReference>
<gene>
    <name evidence="13" type="ORF">D6850_05225</name>
</gene>
<keyword evidence="5" id="KW-0143">Chaperone</keyword>
<dbReference type="InterPro" id="IPR000297">
    <property type="entry name" value="PPIase_PpiC"/>
</dbReference>
<reference evidence="13 14" key="1">
    <citation type="submission" date="2018-09" db="EMBL/GenBank/DDBJ databases">
        <title>Roseovarius spongiae sp. nov., isolated from a marine sponge.</title>
        <authorList>
            <person name="Zhuang L."/>
            <person name="Luo L."/>
        </authorList>
    </citation>
    <scope>NUCLEOTIDE SEQUENCE [LARGE SCALE GENOMIC DNA]</scope>
    <source>
        <strain evidence="13 14">HN-E21</strain>
    </source>
</reference>
<evidence type="ECO:0000256" key="1">
    <source>
        <dbReference type="ARBA" id="ARBA00018370"/>
    </source>
</evidence>
<evidence type="ECO:0000256" key="6">
    <source>
        <dbReference type="ARBA" id="ARBA00023235"/>
    </source>
</evidence>
<evidence type="ECO:0000256" key="4">
    <source>
        <dbReference type="ARBA" id="ARBA00023110"/>
    </source>
</evidence>
<dbReference type="InterPro" id="IPR015391">
    <property type="entry name" value="SurA_N"/>
</dbReference>
<feature type="compositionally biased region" description="Acidic residues" evidence="10">
    <location>
        <begin position="382"/>
        <end position="391"/>
    </location>
</feature>
<dbReference type="PANTHER" id="PTHR47637:SF1">
    <property type="entry name" value="CHAPERONE SURA"/>
    <property type="match status" value="1"/>
</dbReference>
<keyword evidence="14" id="KW-1185">Reference proteome</keyword>
<evidence type="ECO:0000256" key="9">
    <source>
        <dbReference type="PROSITE-ProRule" id="PRU00278"/>
    </source>
</evidence>
<keyword evidence="3" id="KW-0574">Periplasm</keyword>
<organism evidence="13 14">
    <name type="scientific">Roseovarius spongiae</name>
    <dbReference type="NCBI Taxonomy" id="2320272"/>
    <lineage>
        <taxon>Bacteria</taxon>
        <taxon>Pseudomonadati</taxon>
        <taxon>Pseudomonadota</taxon>
        <taxon>Alphaproteobacteria</taxon>
        <taxon>Rhodobacterales</taxon>
        <taxon>Roseobacteraceae</taxon>
        <taxon>Roseovarius</taxon>
    </lineage>
</organism>
<dbReference type="Proteomes" id="UP000281128">
    <property type="component" value="Unassembled WGS sequence"/>
</dbReference>
<evidence type="ECO:0000256" key="2">
    <source>
        <dbReference type="ARBA" id="ARBA00022729"/>
    </source>
</evidence>
<evidence type="ECO:0000313" key="14">
    <source>
        <dbReference type="Proteomes" id="UP000281128"/>
    </source>
</evidence>
<dbReference type="GO" id="GO:0003755">
    <property type="term" value="F:peptidyl-prolyl cis-trans isomerase activity"/>
    <property type="evidence" value="ECO:0007669"/>
    <property type="project" value="UniProtKB-KW"/>
</dbReference>
<feature type="chain" id="PRO_5017267355" description="Parvulin-like PPIase" evidence="11">
    <location>
        <begin position="30"/>
        <end position="435"/>
    </location>
</feature>
<evidence type="ECO:0000256" key="10">
    <source>
        <dbReference type="SAM" id="MobiDB-lite"/>
    </source>
</evidence>
<dbReference type="InterPro" id="IPR027304">
    <property type="entry name" value="Trigger_fact/SurA_dom_sf"/>
</dbReference>
<evidence type="ECO:0000256" key="8">
    <source>
        <dbReference type="ARBA" id="ARBA00031484"/>
    </source>
</evidence>
<dbReference type="Gene3D" id="1.10.4030.10">
    <property type="entry name" value="Porin chaperone SurA, peptide-binding domain"/>
    <property type="match status" value="1"/>
</dbReference>
<dbReference type="InterPro" id="IPR050280">
    <property type="entry name" value="OMP_Chaperone_SurA"/>
</dbReference>
<sequence length="435" mass="46720">MTRTMRKLTAALTLAAALGLGAIAGQAPAPATAQGLFDPVIKVNGDVVTRYELQQRAKLLSLLGAPADPARLARDQLIEERLKMQAAQAQGVTLSDEAVQEGMERFASRGNLTAEQMIKLLENGGVSRESFREFVRSGLTWRELIQARFGPRISVSEEDLERARAAISTGAGVRVLLSEIIIPYTPQTKERVENLARRISETTSISEFSAQARRYSATATRGAGGRLPWQPITKLPPVLRPLVIGLAPGEVTEPLPIQGAVALFQMRDIEETDVPEPEYAAIEYAAYYIPGGRSESALARVARIDADTDTCDDLYGVAKDEPESMLERGSKAPAEIPDDIAIALSALDPGEVATVTRANGQTLVLLMLCGRSEVLPGAEEPAPAEDGEEAPEGAGTTASAGLTQQLSEQIGNQRLDSFAKGYLAQLRSEARIIEY</sequence>
<evidence type="ECO:0000256" key="3">
    <source>
        <dbReference type="ARBA" id="ARBA00022764"/>
    </source>
</evidence>
<dbReference type="InterPro" id="IPR046357">
    <property type="entry name" value="PPIase_dom_sf"/>
</dbReference>
<dbReference type="PROSITE" id="PS50198">
    <property type="entry name" value="PPIC_PPIASE_2"/>
    <property type="match status" value="1"/>
</dbReference>
<dbReference type="SUPFAM" id="SSF109998">
    <property type="entry name" value="Triger factor/SurA peptide-binding domain-like"/>
    <property type="match status" value="1"/>
</dbReference>
<dbReference type="PANTHER" id="PTHR47637">
    <property type="entry name" value="CHAPERONE SURA"/>
    <property type="match status" value="1"/>
</dbReference>